<keyword evidence="1" id="KW-1133">Transmembrane helix</keyword>
<keyword evidence="1" id="KW-0472">Membrane</keyword>
<dbReference type="AlphaFoldDB" id="A0A2M7AXC8"/>
<sequence length="134" mass="15104">MDEKRLFNEIMLRIKTEQRKAIVRRKIAIFSFVLVVSLSGFIPALGMAWTDLADSGFVQLFSLAFSDTKIMMTYWQNYLLSLLESLPITGLMVVGISLLALLGSLKFLYKNIKVFQIANIHAISHPEFISGSSN</sequence>
<gene>
    <name evidence="2" type="ORF">COS76_01545</name>
</gene>
<feature type="transmembrane region" description="Helical" evidence="1">
    <location>
        <begin position="88"/>
        <end position="109"/>
    </location>
</feature>
<comment type="caution">
    <text evidence="2">The sequence shown here is derived from an EMBL/GenBank/DDBJ whole genome shotgun (WGS) entry which is preliminary data.</text>
</comment>
<reference evidence="3" key="1">
    <citation type="submission" date="2017-09" db="EMBL/GenBank/DDBJ databases">
        <title>Depth-based differentiation of microbial function through sediment-hosted aquifers and enrichment of novel symbionts in the deep terrestrial subsurface.</title>
        <authorList>
            <person name="Probst A.J."/>
            <person name="Ladd B."/>
            <person name="Jarett J.K."/>
            <person name="Geller-Mcgrath D.E."/>
            <person name="Sieber C.M.K."/>
            <person name="Emerson J.B."/>
            <person name="Anantharaman K."/>
            <person name="Thomas B.C."/>
            <person name="Malmstrom R."/>
            <person name="Stieglmeier M."/>
            <person name="Klingl A."/>
            <person name="Woyke T."/>
            <person name="Ryan C.M."/>
            <person name="Banfield J.F."/>
        </authorList>
    </citation>
    <scope>NUCLEOTIDE SEQUENCE [LARGE SCALE GENOMIC DNA]</scope>
</reference>
<dbReference type="Proteomes" id="UP000228775">
    <property type="component" value="Unassembled WGS sequence"/>
</dbReference>
<evidence type="ECO:0000313" key="2">
    <source>
        <dbReference type="EMBL" id="PIU75295.1"/>
    </source>
</evidence>
<evidence type="ECO:0000256" key="1">
    <source>
        <dbReference type="SAM" id="Phobius"/>
    </source>
</evidence>
<feature type="transmembrane region" description="Helical" evidence="1">
    <location>
        <begin position="27"/>
        <end position="49"/>
    </location>
</feature>
<dbReference type="EMBL" id="PEVY01000033">
    <property type="protein sequence ID" value="PIU75295.1"/>
    <property type="molecule type" value="Genomic_DNA"/>
</dbReference>
<proteinExistence type="predicted"/>
<organism evidence="2 3">
    <name type="scientific">Candidatus Portnoybacteria bacterium CG06_land_8_20_14_3_00_39_12</name>
    <dbReference type="NCBI Taxonomy" id="1974809"/>
    <lineage>
        <taxon>Bacteria</taxon>
        <taxon>Candidatus Portnoyibacteriota</taxon>
    </lineage>
</organism>
<evidence type="ECO:0000313" key="3">
    <source>
        <dbReference type="Proteomes" id="UP000228775"/>
    </source>
</evidence>
<accession>A0A2M7AXC8</accession>
<keyword evidence="1" id="KW-0812">Transmembrane</keyword>
<name>A0A2M7AXC8_9BACT</name>
<protein>
    <submittedName>
        <fullName evidence="2">Uncharacterized protein</fullName>
    </submittedName>
</protein>